<evidence type="ECO:0000256" key="4">
    <source>
        <dbReference type="ARBA" id="ARBA00022777"/>
    </source>
</evidence>
<keyword evidence="5" id="KW-0067">ATP-binding</keyword>
<evidence type="ECO:0000259" key="7">
    <source>
        <dbReference type="PROSITE" id="PS50109"/>
    </source>
</evidence>
<accession>B2A3S0</accession>
<dbReference type="EMBL" id="CP001034">
    <property type="protein sequence ID" value="ACB83696.1"/>
    <property type="molecule type" value="Genomic_DNA"/>
</dbReference>
<dbReference type="InterPro" id="IPR036890">
    <property type="entry name" value="HATPase_C_sf"/>
</dbReference>
<dbReference type="GO" id="GO:0016301">
    <property type="term" value="F:kinase activity"/>
    <property type="evidence" value="ECO:0007669"/>
    <property type="project" value="UniProtKB-KW"/>
</dbReference>
<dbReference type="Pfam" id="PF02518">
    <property type="entry name" value="HATPase_c"/>
    <property type="match status" value="1"/>
</dbReference>
<reference evidence="8 9" key="2">
    <citation type="journal article" date="2011" name="J. Bacteriol.">
        <title>Complete genome sequence of the anaerobic, halophilic alkalithermophile Natranaerobius thermophilus JW/NM-WN-LF.</title>
        <authorList>
            <person name="Zhao B."/>
            <person name="Mesbah N.M."/>
            <person name="Dalin E."/>
            <person name="Goodwin L."/>
            <person name="Nolan M."/>
            <person name="Pitluck S."/>
            <person name="Chertkov O."/>
            <person name="Brettin T.S."/>
            <person name="Han J."/>
            <person name="Larimer F.W."/>
            <person name="Land M.L."/>
            <person name="Hauser L."/>
            <person name="Kyrpides N."/>
            <person name="Wiegel J."/>
        </authorList>
    </citation>
    <scope>NUCLEOTIDE SEQUENCE [LARGE SCALE GENOMIC DNA]</scope>
    <source>
        <strain evidence="9">ATCC BAA-1301 / DSM 18059 / JW/NM-WN-LF</strain>
    </source>
</reference>
<dbReference type="SMART" id="SM00387">
    <property type="entry name" value="HATPase_c"/>
    <property type="match status" value="1"/>
</dbReference>
<evidence type="ECO:0000256" key="5">
    <source>
        <dbReference type="ARBA" id="ARBA00022840"/>
    </source>
</evidence>
<organism evidence="8 9">
    <name type="scientific">Natranaerobius thermophilus (strain ATCC BAA-1301 / DSM 18059 / JW/NM-WN-LF)</name>
    <dbReference type="NCBI Taxonomy" id="457570"/>
    <lineage>
        <taxon>Bacteria</taxon>
        <taxon>Bacillati</taxon>
        <taxon>Bacillota</taxon>
        <taxon>Clostridia</taxon>
        <taxon>Natranaerobiales</taxon>
        <taxon>Natranaerobiaceae</taxon>
        <taxon>Natranaerobius</taxon>
    </lineage>
</organism>
<dbReference type="KEGG" id="nth:Nther_0097"/>
<keyword evidence="4 8" id="KW-0418">Kinase</keyword>
<keyword evidence="1" id="KW-0597">Phosphoprotein</keyword>
<dbReference type="SUPFAM" id="SSF55874">
    <property type="entry name" value="ATPase domain of HSP90 chaperone/DNA topoisomerase II/histidine kinase"/>
    <property type="match status" value="1"/>
</dbReference>
<sequence>MKELSLHLLDLIQNAIEASATKIQVDFYLSYQDDVMTLKVIDNGRGMDDKFKQQATDPFKTSRKTRKVGLGLSLLQMKAEQCDGDINISSSPWGQGTQVNARFKYSHWDRPPLGKLSNTFISILQGNPDLKLYFSYQVENKLFKFSTEEIKEIVHQNAFRDLEVLMWVKQYLEENITSLNGGD</sequence>
<dbReference type="STRING" id="457570.Nther_0097"/>
<reference evidence="8 9" key="1">
    <citation type="submission" date="2008-04" db="EMBL/GenBank/DDBJ databases">
        <title>Complete sequence of chromosome of Natranaerobius thermophilus JW/NM-WN-LF.</title>
        <authorList>
            <consortium name="US DOE Joint Genome Institute"/>
            <person name="Copeland A."/>
            <person name="Lucas S."/>
            <person name="Lapidus A."/>
            <person name="Glavina del Rio T."/>
            <person name="Dalin E."/>
            <person name="Tice H."/>
            <person name="Bruce D."/>
            <person name="Goodwin L."/>
            <person name="Pitluck S."/>
            <person name="Chertkov O."/>
            <person name="Brettin T."/>
            <person name="Detter J.C."/>
            <person name="Han C."/>
            <person name="Kuske C.R."/>
            <person name="Schmutz J."/>
            <person name="Larimer F."/>
            <person name="Land M."/>
            <person name="Hauser L."/>
            <person name="Kyrpides N."/>
            <person name="Lykidis A."/>
            <person name="Mesbah N.M."/>
            <person name="Wiegel J."/>
        </authorList>
    </citation>
    <scope>NUCLEOTIDE SEQUENCE [LARGE SCALE GENOMIC DNA]</scope>
    <source>
        <strain evidence="9">ATCC BAA-1301 / DSM 18059 / JW/NM-WN-LF</strain>
    </source>
</reference>
<dbReference type="HOGENOM" id="CLU_125323_0_0_9"/>
<keyword evidence="2" id="KW-0808">Transferase</keyword>
<feature type="domain" description="Histidine kinase" evidence="7">
    <location>
        <begin position="1"/>
        <end position="107"/>
    </location>
</feature>
<gene>
    <name evidence="8" type="ordered locus">Nther_0097</name>
</gene>
<evidence type="ECO:0000313" key="8">
    <source>
        <dbReference type="EMBL" id="ACB83696.1"/>
    </source>
</evidence>
<dbReference type="GO" id="GO:0005524">
    <property type="term" value="F:ATP binding"/>
    <property type="evidence" value="ECO:0007669"/>
    <property type="project" value="UniProtKB-KW"/>
</dbReference>
<name>B2A3S0_NATTJ</name>
<dbReference type="InterPro" id="IPR005467">
    <property type="entry name" value="His_kinase_dom"/>
</dbReference>
<dbReference type="RefSeq" id="WP_012446587.1">
    <property type="nucleotide sequence ID" value="NC_010718.1"/>
</dbReference>
<dbReference type="PROSITE" id="PS50109">
    <property type="entry name" value="HIS_KIN"/>
    <property type="match status" value="1"/>
</dbReference>
<keyword evidence="9" id="KW-1185">Reference proteome</keyword>
<proteinExistence type="predicted"/>
<evidence type="ECO:0000256" key="2">
    <source>
        <dbReference type="ARBA" id="ARBA00022679"/>
    </source>
</evidence>
<dbReference type="CDD" id="cd00075">
    <property type="entry name" value="HATPase"/>
    <property type="match status" value="1"/>
</dbReference>
<dbReference type="Gene3D" id="3.30.565.10">
    <property type="entry name" value="Histidine kinase-like ATPase, C-terminal domain"/>
    <property type="match status" value="1"/>
</dbReference>
<protein>
    <submittedName>
        <fullName evidence="8">Histidine kinase</fullName>
    </submittedName>
</protein>
<dbReference type="AlphaFoldDB" id="B2A3S0"/>
<keyword evidence="3" id="KW-0547">Nucleotide-binding</keyword>
<evidence type="ECO:0000256" key="3">
    <source>
        <dbReference type="ARBA" id="ARBA00022741"/>
    </source>
</evidence>
<dbReference type="eggNOG" id="COG0642">
    <property type="taxonomic scope" value="Bacteria"/>
</dbReference>
<dbReference type="PANTHER" id="PTHR43065">
    <property type="entry name" value="SENSOR HISTIDINE KINASE"/>
    <property type="match status" value="1"/>
</dbReference>
<evidence type="ECO:0000313" key="9">
    <source>
        <dbReference type="Proteomes" id="UP000001683"/>
    </source>
</evidence>
<keyword evidence="6" id="KW-0902">Two-component regulatory system</keyword>
<evidence type="ECO:0000256" key="1">
    <source>
        <dbReference type="ARBA" id="ARBA00022553"/>
    </source>
</evidence>
<dbReference type="Proteomes" id="UP000001683">
    <property type="component" value="Chromosome"/>
</dbReference>
<dbReference type="OrthoDB" id="9797586at2"/>
<dbReference type="GO" id="GO:0000160">
    <property type="term" value="P:phosphorelay signal transduction system"/>
    <property type="evidence" value="ECO:0007669"/>
    <property type="project" value="UniProtKB-KW"/>
</dbReference>
<dbReference type="InParanoid" id="B2A3S0"/>
<dbReference type="PANTHER" id="PTHR43065:SF10">
    <property type="entry name" value="PEROXIDE STRESS-ACTIVATED HISTIDINE KINASE MAK3"/>
    <property type="match status" value="1"/>
</dbReference>
<evidence type="ECO:0000256" key="6">
    <source>
        <dbReference type="ARBA" id="ARBA00023012"/>
    </source>
</evidence>
<dbReference type="InterPro" id="IPR003594">
    <property type="entry name" value="HATPase_dom"/>
</dbReference>